<gene>
    <name evidence="5" type="ORF">NK662_07980</name>
</gene>
<dbReference type="PANTHER" id="PTHR33744">
    <property type="entry name" value="CARBOHYDRATE DIACID REGULATOR"/>
    <property type="match status" value="1"/>
</dbReference>
<dbReference type="InterPro" id="IPR042070">
    <property type="entry name" value="PucR_C-HTH_sf"/>
</dbReference>
<protein>
    <submittedName>
        <fullName evidence="5">Helix-turn-helix domain-containing protein</fullName>
    </submittedName>
</protein>
<dbReference type="RefSeq" id="WP_254758391.1">
    <property type="nucleotide sequence ID" value="NZ_JANCLT010000003.1"/>
</dbReference>
<organism evidence="5 6">
    <name type="scientific">Ectobacillus ponti</name>
    <dbReference type="NCBI Taxonomy" id="2961894"/>
    <lineage>
        <taxon>Bacteria</taxon>
        <taxon>Bacillati</taxon>
        <taxon>Bacillota</taxon>
        <taxon>Bacilli</taxon>
        <taxon>Bacillales</taxon>
        <taxon>Bacillaceae</taxon>
        <taxon>Ectobacillus</taxon>
    </lineage>
</organism>
<comment type="similarity">
    <text evidence="1">Belongs to the CdaR family.</text>
</comment>
<evidence type="ECO:0000259" key="2">
    <source>
        <dbReference type="Pfam" id="PF05651"/>
    </source>
</evidence>
<reference evidence="5" key="1">
    <citation type="submission" date="2022-07" db="EMBL/GenBank/DDBJ databases">
        <authorList>
            <person name="Li W.-J."/>
            <person name="Deng Q.-Q."/>
        </authorList>
    </citation>
    <scope>NUCLEOTIDE SEQUENCE</scope>
    <source>
        <strain evidence="5">SYSU M60031</strain>
    </source>
</reference>
<comment type="caution">
    <text evidence="5">The sequence shown here is derived from an EMBL/GenBank/DDBJ whole genome shotgun (WGS) entry which is preliminary data.</text>
</comment>
<evidence type="ECO:0000259" key="4">
    <source>
        <dbReference type="Pfam" id="PF17853"/>
    </source>
</evidence>
<dbReference type="InterPro" id="IPR051448">
    <property type="entry name" value="CdaR-like_regulators"/>
</dbReference>
<dbReference type="InterPro" id="IPR025736">
    <property type="entry name" value="PucR_C-HTH_dom"/>
</dbReference>
<evidence type="ECO:0000313" key="5">
    <source>
        <dbReference type="EMBL" id="MCP8968481.1"/>
    </source>
</evidence>
<dbReference type="EMBL" id="JANCLT010000003">
    <property type="protein sequence ID" value="MCP8968481.1"/>
    <property type="molecule type" value="Genomic_DNA"/>
</dbReference>
<dbReference type="PANTHER" id="PTHR33744:SF16">
    <property type="entry name" value="CARBOHYDRATE DIACID REGULATOR"/>
    <property type="match status" value="1"/>
</dbReference>
<accession>A0AA41X3X9</accession>
<dbReference type="Pfam" id="PF13556">
    <property type="entry name" value="HTH_30"/>
    <property type="match status" value="1"/>
</dbReference>
<evidence type="ECO:0000259" key="3">
    <source>
        <dbReference type="Pfam" id="PF13556"/>
    </source>
</evidence>
<evidence type="ECO:0000256" key="1">
    <source>
        <dbReference type="ARBA" id="ARBA00006754"/>
    </source>
</evidence>
<dbReference type="InterPro" id="IPR041522">
    <property type="entry name" value="CdaR_GGDEF"/>
</dbReference>
<name>A0AA41X3X9_9BACI</name>
<dbReference type="Pfam" id="PF05651">
    <property type="entry name" value="Diacid_rec"/>
    <property type="match status" value="1"/>
</dbReference>
<dbReference type="InterPro" id="IPR008599">
    <property type="entry name" value="Diacid_rec"/>
</dbReference>
<dbReference type="Gene3D" id="1.10.10.2840">
    <property type="entry name" value="PucR C-terminal helix-turn-helix domain"/>
    <property type="match status" value="1"/>
</dbReference>
<dbReference type="Pfam" id="PF17853">
    <property type="entry name" value="GGDEF_2"/>
    <property type="match status" value="1"/>
</dbReference>
<feature type="domain" description="CdaR GGDEF-like" evidence="4">
    <location>
        <begin position="143"/>
        <end position="259"/>
    </location>
</feature>
<keyword evidence="6" id="KW-1185">Reference proteome</keyword>
<feature type="domain" description="Putative sugar diacid recognition" evidence="2">
    <location>
        <begin position="4"/>
        <end position="135"/>
    </location>
</feature>
<evidence type="ECO:0000313" key="6">
    <source>
        <dbReference type="Proteomes" id="UP001156102"/>
    </source>
</evidence>
<dbReference type="AlphaFoldDB" id="A0AA41X3X9"/>
<feature type="domain" description="PucR C-terminal helix-turn-helix" evidence="3">
    <location>
        <begin position="303"/>
        <end position="361"/>
    </location>
</feature>
<proteinExistence type="inferred from homology"/>
<sequence>MLFPDLAKKIVREVRRLISENIIIVGANGIIIASTDPTRLGTFHEGALLCLQQKKTVIITKEDEHKLQGVKAGISLPLLFHDEVVGVIGITGKPEDISQYGEIMRKMTELLIHENYFLEQLELEQRSYEAFVFDWLQRREWSPSFLDRAKALGVTLEGRQRLILLALHESDPLLQRKVWQYMHPLLPKQDLLVRWGNERLILVHAVGEEDAKETAALLNKWKQDAESAFPVKLAVGIGQTMPAKRMHTSYEQALRALEVALPTHAVVFHENLRLEMCLQDISGDTREEFLKRTLYALVYERELFEALQAFIGCNQSYKLAAEQLHIHINTLHYRFKKIEEATGLNPKRFEDLATLYVALRLLENSPKKPS</sequence>
<dbReference type="Proteomes" id="UP001156102">
    <property type="component" value="Unassembled WGS sequence"/>
</dbReference>